<dbReference type="EMBL" id="VDUY01000003">
    <property type="protein sequence ID" value="TXL66006.1"/>
    <property type="molecule type" value="Genomic_DNA"/>
</dbReference>
<name>A0A5C8NXU5_9BURK</name>
<feature type="domain" description="DUF4124" evidence="1">
    <location>
        <begin position="77"/>
        <end position="118"/>
    </location>
</feature>
<sequence>MDSPTAPSSRQPVDFLTAFRKLLPGSWRSAMRKMPEFSPLGSTAVAALACGLALWSGVAAATQTPALRTQAVSAASGQASAAPATVYRCVTAAGKVQFSDSPCPAGSRGSAWARPAPAQGIVAAKGARPGPTSHALLAPPRAQALAGPREPWVDCRQRGGSFDANGRVCKLPSDTMPHMFLAD</sequence>
<comment type="caution">
    <text evidence="2">The sequence shown here is derived from an EMBL/GenBank/DDBJ whole genome shotgun (WGS) entry which is preliminary data.</text>
</comment>
<gene>
    <name evidence="2" type="ORF">FHP08_07975</name>
</gene>
<evidence type="ECO:0000313" key="2">
    <source>
        <dbReference type="EMBL" id="TXL66006.1"/>
    </source>
</evidence>
<accession>A0A5C8NXU5</accession>
<keyword evidence="3" id="KW-1185">Reference proteome</keyword>
<protein>
    <submittedName>
        <fullName evidence="2">DUF4124 domain-containing protein</fullName>
    </submittedName>
</protein>
<dbReference type="InterPro" id="IPR025392">
    <property type="entry name" value="DUF4124"/>
</dbReference>
<dbReference type="AlphaFoldDB" id="A0A5C8NXU5"/>
<evidence type="ECO:0000259" key="1">
    <source>
        <dbReference type="Pfam" id="PF13511"/>
    </source>
</evidence>
<reference evidence="2 3" key="1">
    <citation type="submission" date="2019-06" db="EMBL/GenBank/DDBJ databases">
        <title>Quisquiliibacterium sp. nov., isolated from a maize field.</title>
        <authorList>
            <person name="Lin S.-Y."/>
            <person name="Tsai C.-F."/>
            <person name="Young C.-C."/>
        </authorList>
    </citation>
    <scope>NUCLEOTIDE SEQUENCE [LARGE SCALE GENOMIC DNA]</scope>
    <source>
        <strain evidence="2 3">CC-CFT501</strain>
    </source>
</reference>
<proteinExistence type="predicted"/>
<dbReference type="Proteomes" id="UP000321548">
    <property type="component" value="Unassembled WGS sequence"/>
</dbReference>
<evidence type="ECO:0000313" key="3">
    <source>
        <dbReference type="Proteomes" id="UP000321548"/>
    </source>
</evidence>
<organism evidence="2 3">
    <name type="scientific">Zeimonas arvi</name>
    <dbReference type="NCBI Taxonomy" id="2498847"/>
    <lineage>
        <taxon>Bacteria</taxon>
        <taxon>Pseudomonadati</taxon>
        <taxon>Pseudomonadota</taxon>
        <taxon>Betaproteobacteria</taxon>
        <taxon>Burkholderiales</taxon>
        <taxon>Burkholderiaceae</taxon>
        <taxon>Zeimonas</taxon>
    </lineage>
</organism>
<dbReference type="Pfam" id="PF13511">
    <property type="entry name" value="DUF4124"/>
    <property type="match status" value="1"/>
</dbReference>